<dbReference type="AlphaFoldDB" id="G9ZIF0"/>
<organism evidence="1 2">
    <name type="scientific">Cardiobacterium valvarum F0432</name>
    <dbReference type="NCBI Taxonomy" id="797473"/>
    <lineage>
        <taxon>Bacteria</taxon>
        <taxon>Pseudomonadati</taxon>
        <taxon>Pseudomonadota</taxon>
        <taxon>Gammaproteobacteria</taxon>
        <taxon>Cardiobacteriales</taxon>
        <taxon>Cardiobacteriaceae</taxon>
        <taxon>Cardiobacterium</taxon>
    </lineage>
</organism>
<sequence length="56" mass="6315">MPRVFPLTLLPINPVFFPLGGIWRKRIDDMESLQAISLQDRLPIVVSPILFPPGMA</sequence>
<gene>
    <name evidence="1" type="ORF">HMPREF9080_02561</name>
</gene>
<protein>
    <submittedName>
        <fullName evidence="1">Uncharacterized protein</fullName>
    </submittedName>
</protein>
<dbReference type="EMBL" id="AGCM01000147">
    <property type="protein sequence ID" value="EHM52068.1"/>
    <property type="molecule type" value="Genomic_DNA"/>
</dbReference>
<evidence type="ECO:0000313" key="2">
    <source>
        <dbReference type="Proteomes" id="UP000004750"/>
    </source>
</evidence>
<reference evidence="1 2" key="1">
    <citation type="submission" date="2011-08" db="EMBL/GenBank/DDBJ databases">
        <authorList>
            <person name="Weinstock G."/>
            <person name="Sodergren E."/>
            <person name="Clifton S."/>
            <person name="Fulton L."/>
            <person name="Fulton B."/>
            <person name="Courtney L."/>
            <person name="Fronick C."/>
            <person name="Harrison M."/>
            <person name="Strong C."/>
            <person name="Farmer C."/>
            <person name="Delahaunty K."/>
            <person name="Markovic C."/>
            <person name="Hall O."/>
            <person name="Minx P."/>
            <person name="Tomlinson C."/>
            <person name="Mitreva M."/>
            <person name="Hou S."/>
            <person name="Chen J."/>
            <person name="Wollam A."/>
            <person name="Pepin K.H."/>
            <person name="Johnson M."/>
            <person name="Bhonagiri V."/>
            <person name="Zhang X."/>
            <person name="Suruliraj S."/>
            <person name="Warren W."/>
            <person name="Chinwalla A."/>
            <person name="Mardis E.R."/>
            <person name="Wilson R.K."/>
        </authorList>
    </citation>
    <scope>NUCLEOTIDE SEQUENCE [LARGE SCALE GENOMIC DNA]</scope>
    <source>
        <strain evidence="1 2">F0432</strain>
    </source>
</reference>
<dbReference type="STRING" id="797473.HMPREF9080_02561"/>
<name>G9ZIF0_9GAMM</name>
<proteinExistence type="predicted"/>
<comment type="caution">
    <text evidence="1">The sequence shown here is derived from an EMBL/GenBank/DDBJ whole genome shotgun (WGS) entry which is preliminary data.</text>
</comment>
<evidence type="ECO:0000313" key="1">
    <source>
        <dbReference type="EMBL" id="EHM52068.1"/>
    </source>
</evidence>
<accession>G9ZIF0</accession>
<dbReference type="Proteomes" id="UP000004750">
    <property type="component" value="Unassembled WGS sequence"/>
</dbReference>
<dbReference type="HOGENOM" id="CLU_3005698_0_0_6"/>